<dbReference type="RefSeq" id="WP_253754617.1">
    <property type="nucleotide sequence ID" value="NZ_JAMZDZ010000001.1"/>
</dbReference>
<reference evidence="3" key="1">
    <citation type="journal article" date="2019" name="Int. J. Syst. Evol. Microbiol.">
        <title>The Global Catalogue of Microorganisms (GCM) 10K type strain sequencing project: providing services to taxonomists for standard genome sequencing and annotation.</title>
        <authorList>
            <consortium name="The Broad Institute Genomics Platform"/>
            <consortium name="The Broad Institute Genome Sequencing Center for Infectious Disease"/>
            <person name="Wu L."/>
            <person name="Ma J."/>
        </authorList>
    </citation>
    <scope>NUCLEOTIDE SEQUENCE [LARGE SCALE GENOMIC DNA]</scope>
    <source>
        <strain evidence="3">CGMCC 4.7289</strain>
    </source>
</reference>
<dbReference type="NCBIfam" id="TIGR03930">
    <property type="entry name" value="WXG100_ESAT6"/>
    <property type="match status" value="1"/>
</dbReference>
<organism evidence="2 3">
    <name type="scientific">Hamadaea flava</name>
    <dbReference type="NCBI Taxonomy" id="1742688"/>
    <lineage>
        <taxon>Bacteria</taxon>
        <taxon>Bacillati</taxon>
        <taxon>Actinomycetota</taxon>
        <taxon>Actinomycetes</taxon>
        <taxon>Micromonosporales</taxon>
        <taxon>Micromonosporaceae</taxon>
        <taxon>Hamadaea</taxon>
    </lineage>
</organism>
<gene>
    <name evidence="2" type="ORF">ACFOZ4_11645</name>
</gene>
<dbReference type="Pfam" id="PF06013">
    <property type="entry name" value="WXG100"/>
    <property type="match status" value="1"/>
</dbReference>
<dbReference type="SUPFAM" id="SSF140453">
    <property type="entry name" value="EsxAB dimer-like"/>
    <property type="match status" value="1"/>
</dbReference>
<dbReference type="InterPro" id="IPR036689">
    <property type="entry name" value="ESAT-6-like_sf"/>
</dbReference>
<proteinExistence type="inferred from homology"/>
<sequence>MTNNVLNVPIAELIAASNQFQAMLDEMRGRLSGLEDYMADRIKTWDGASKTAYAQLQTEWQAGAQQLHGVGQDFAGAILHSGQKFTQAEERNLEAIARTRSSFS</sequence>
<accession>A0ABV8LLB3</accession>
<dbReference type="InterPro" id="IPR010310">
    <property type="entry name" value="T7SS_ESAT-6-like"/>
</dbReference>
<dbReference type="Proteomes" id="UP001595816">
    <property type="component" value="Unassembled WGS sequence"/>
</dbReference>
<evidence type="ECO:0000313" key="2">
    <source>
        <dbReference type="EMBL" id="MFC4131256.1"/>
    </source>
</evidence>
<comment type="caution">
    <text evidence="2">The sequence shown here is derived from an EMBL/GenBank/DDBJ whole genome shotgun (WGS) entry which is preliminary data.</text>
</comment>
<dbReference type="EMBL" id="JBHSAY010000006">
    <property type="protein sequence ID" value="MFC4131256.1"/>
    <property type="molecule type" value="Genomic_DNA"/>
</dbReference>
<keyword evidence="3" id="KW-1185">Reference proteome</keyword>
<evidence type="ECO:0000313" key="3">
    <source>
        <dbReference type="Proteomes" id="UP001595816"/>
    </source>
</evidence>
<protein>
    <recommendedName>
        <fullName evidence="1">ESAT-6-like protein</fullName>
    </recommendedName>
</protein>
<name>A0ABV8LLB3_9ACTN</name>
<dbReference type="Gene3D" id="1.10.287.1060">
    <property type="entry name" value="ESAT-6-like"/>
    <property type="match status" value="1"/>
</dbReference>
<evidence type="ECO:0000256" key="1">
    <source>
        <dbReference type="RuleBase" id="RU362001"/>
    </source>
</evidence>
<comment type="similarity">
    <text evidence="1">Belongs to the WXG100 family.</text>
</comment>